<comment type="similarity">
    <text evidence="2">Belongs to the NRAMP (TC 2.A.55) family.</text>
</comment>
<keyword evidence="5" id="KW-0472">Membrane</keyword>
<accession>M5WWI0</accession>
<evidence type="ECO:0000256" key="1">
    <source>
        <dbReference type="ARBA" id="ARBA00004141"/>
    </source>
</evidence>
<dbReference type="Pfam" id="PF01566">
    <property type="entry name" value="Nramp"/>
    <property type="match status" value="1"/>
</dbReference>
<dbReference type="InterPro" id="IPR001046">
    <property type="entry name" value="NRAMP_fam"/>
</dbReference>
<dbReference type="eggNOG" id="KOG1291">
    <property type="taxonomic scope" value="Eukaryota"/>
</dbReference>
<evidence type="ECO:0000256" key="4">
    <source>
        <dbReference type="ARBA" id="ARBA00022989"/>
    </source>
</evidence>
<protein>
    <submittedName>
        <fullName evidence="6">Uncharacterized protein</fullName>
    </submittedName>
</protein>
<evidence type="ECO:0000313" key="7">
    <source>
        <dbReference type="Proteomes" id="UP000006882"/>
    </source>
</evidence>
<reference evidence="6 7" key="1">
    <citation type="journal article" date="2013" name="Nat. Genet.">
        <title>The high-quality draft genome of peach (Prunus persica) identifies unique patterns of genetic diversity, domestication and genome evolution.</title>
        <authorList>
            <consortium name="International Peach Genome Initiative"/>
            <person name="Verde I."/>
            <person name="Abbott A.G."/>
            <person name="Scalabrin S."/>
            <person name="Jung S."/>
            <person name="Shu S."/>
            <person name="Marroni F."/>
            <person name="Zhebentyayeva T."/>
            <person name="Dettori M.T."/>
            <person name="Grimwood J."/>
            <person name="Cattonaro F."/>
            <person name="Zuccolo A."/>
            <person name="Rossini L."/>
            <person name="Jenkins J."/>
            <person name="Vendramin E."/>
            <person name="Meisel L.A."/>
            <person name="Decroocq V."/>
            <person name="Sosinski B."/>
            <person name="Prochnik S."/>
            <person name="Mitros T."/>
            <person name="Policriti A."/>
            <person name="Cipriani G."/>
            <person name="Dondini L."/>
            <person name="Ficklin S."/>
            <person name="Goodstein D.M."/>
            <person name="Xuan P."/>
            <person name="Del Fabbro C."/>
            <person name="Aramini V."/>
            <person name="Copetti D."/>
            <person name="Gonzalez S."/>
            <person name="Horner D.S."/>
            <person name="Falchi R."/>
            <person name="Lucas S."/>
            <person name="Mica E."/>
            <person name="Maldonado J."/>
            <person name="Lazzari B."/>
            <person name="Bielenberg D."/>
            <person name="Pirona R."/>
            <person name="Miculan M."/>
            <person name="Barakat A."/>
            <person name="Testolin R."/>
            <person name="Stella A."/>
            <person name="Tartarini S."/>
            <person name="Tonutti P."/>
            <person name="Arus P."/>
            <person name="Orellana A."/>
            <person name="Wells C."/>
            <person name="Main D."/>
            <person name="Vizzotto G."/>
            <person name="Silva H."/>
            <person name="Salamini F."/>
            <person name="Schmutz J."/>
            <person name="Morgante M."/>
            <person name="Rokhsar D.S."/>
        </authorList>
    </citation>
    <scope>NUCLEOTIDE SEQUENCE [LARGE SCALE GENOMIC DNA]</scope>
    <source>
        <strain evidence="7">cv. Nemared</strain>
    </source>
</reference>
<dbReference type="GO" id="GO:0046873">
    <property type="term" value="F:metal ion transmembrane transporter activity"/>
    <property type="evidence" value="ECO:0007669"/>
    <property type="project" value="InterPro"/>
</dbReference>
<dbReference type="GO" id="GO:0016020">
    <property type="term" value="C:membrane"/>
    <property type="evidence" value="ECO:0007669"/>
    <property type="project" value="UniProtKB-SubCell"/>
</dbReference>
<dbReference type="Proteomes" id="UP000006882">
    <property type="component" value="Chromosome G3"/>
</dbReference>
<dbReference type="HOGENOM" id="CLU_2659162_0_0_1"/>
<evidence type="ECO:0000256" key="5">
    <source>
        <dbReference type="ARBA" id="ARBA00023136"/>
    </source>
</evidence>
<evidence type="ECO:0000313" key="6">
    <source>
        <dbReference type="EMBL" id="ONI17541.1"/>
    </source>
</evidence>
<dbReference type="AlphaFoldDB" id="M5WWI0"/>
<organism evidence="6 7">
    <name type="scientific">Prunus persica</name>
    <name type="common">Peach</name>
    <name type="synonym">Amygdalus persica</name>
    <dbReference type="NCBI Taxonomy" id="3760"/>
    <lineage>
        <taxon>Eukaryota</taxon>
        <taxon>Viridiplantae</taxon>
        <taxon>Streptophyta</taxon>
        <taxon>Embryophyta</taxon>
        <taxon>Tracheophyta</taxon>
        <taxon>Spermatophyta</taxon>
        <taxon>Magnoliopsida</taxon>
        <taxon>eudicotyledons</taxon>
        <taxon>Gunneridae</taxon>
        <taxon>Pentapetalae</taxon>
        <taxon>rosids</taxon>
        <taxon>fabids</taxon>
        <taxon>Rosales</taxon>
        <taxon>Rosaceae</taxon>
        <taxon>Amygdaloideae</taxon>
        <taxon>Amygdaleae</taxon>
        <taxon>Prunus</taxon>
    </lineage>
</organism>
<evidence type="ECO:0000256" key="2">
    <source>
        <dbReference type="ARBA" id="ARBA00009965"/>
    </source>
</evidence>
<evidence type="ECO:0000256" key="3">
    <source>
        <dbReference type="ARBA" id="ARBA00022692"/>
    </source>
</evidence>
<comment type="subcellular location">
    <subcellularLocation>
        <location evidence="1">Membrane</location>
        <topology evidence="1">Multi-pass membrane protein</topology>
    </subcellularLocation>
</comment>
<name>M5WWI0_PRUPE</name>
<keyword evidence="7" id="KW-1185">Reference proteome</keyword>
<keyword evidence="4" id="KW-1133">Transmembrane helix</keyword>
<sequence length="76" mass="8502">MALLSIFIFLFLENYGVRKLEAVFAVLIATMALSFAWMFGEAKPSGTELLIGCFVKAFGRMDAADFLQGYYLCVFL</sequence>
<gene>
    <name evidence="6" type="ORF">PRUPE_3G166200</name>
</gene>
<dbReference type="EMBL" id="CM007653">
    <property type="protein sequence ID" value="ONI17541.1"/>
    <property type="molecule type" value="Genomic_DNA"/>
</dbReference>
<proteinExistence type="inferred from homology"/>
<keyword evidence="3" id="KW-0812">Transmembrane</keyword>
<dbReference type="Gramene" id="ONI17541">
    <property type="protein sequence ID" value="ONI17541"/>
    <property type="gene ID" value="PRUPE_3G166200"/>
</dbReference>